<evidence type="ECO:0000313" key="1">
    <source>
        <dbReference type="EMBL" id="SAK88385.1"/>
    </source>
</evidence>
<dbReference type="InterPro" id="IPR015424">
    <property type="entry name" value="PyrdxlP-dep_Trfase"/>
</dbReference>
<dbReference type="SUPFAM" id="SSF53383">
    <property type="entry name" value="PLP-dependent transferases"/>
    <property type="match status" value="1"/>
</dbReference>
<gene>
    <name evidence="1" type="primary">bioF</name>
    <name evidence="1" type="ORF">AWB80_06149</name>
</gene>
<dbReference type="InterPro" id="IPR015422">
    <property type="entry name" value="PyrdxlP-dep_Trfase_small"/>
</dbReference>
<name>A0A158D149_9BURK</name>
<sequence>MIDFASALYLGMRHPAGALGGWETLTTGLPAALAAAPLARRVAADAAALQGTEAGMVGASTLHLAIDAFDRLGRTHALIADDALYPVMRWALERMMGRGVPVGWFRHGDAADLARRLARRASARPPAVVTDATVGDGAPAPIARYVDAVRREGGLVLVDHSQVLGLTGERAAPRSPWGQGGGGALRHAALPSPARQPVLLLASWAKAFGAPLATLCGPAALISDIARDGPAQSHCSPASAVALLAALDALAINRRAGARLRLRLLHRLHRLHDGLRALARGVLPDLHLSGRWHPLQRLCFASDERALALHAGLNAHGLRTALLRQRGGGYALIVIARTDHRIADIDALLDAIASLAPSLPDARRIAPRINAFKEIEHVQDR</sequence>
<keyword evidence="1" id="KW-0012">Acyltransferase</keyword>
<dbReference type="AlphaFoldDB" id="A0A158D149"/>
<dbReference type="Gene3D" id="3.40.640.10">
    <property type="entry name" value="Type I PLP-dependent aspartate aminotransferase-like (Major domain)"/>
    <property type="match status" value="1"/>
</dbReference>
<dbReference type="GO" id="GO:0008710">
    <property type="term" value="F:8-amino-7-oxononanoate synthase activity"/>
    <property type="evidence" value="ECO:0007669"/>
    <property type="project" value="UniProtKB-EC"/>
</dbReference>
<dbReference type="EMBL" id="FCOE02000029">
    <property type="protein sequence ID" value="SAK88385.1"/>
    <property type="molecule type" value="Genomic_DNA"/>
</dbReference>
<evidence type="ECO:0000313" key="2">
    <source>
        <dbReference type="Proteomes" id="UP000054911"/>
    </source>
</evidence>
<dbReference type="InterPro" id="IPR015421">
    <property type="entry name" value="PyrdxlP-dep_Trfase_major"/>
</dbReference>
<dbReference type="STRING" id="1777141.AWB80_06149"/>
<keyword evidence="1" id="KW-0808">Transferase</keyword>
<dbReference type="EC" id="2.3.1.47" evidence="1"/>
<dbReference type="Proteomes" id="UP000054911">
    <property type="component" value="Unassembled WGS sequence"/>
</dbReference>
<protein>
    <submittedName>
        <fullName evidence="1">8-amino-7-oxononanoate synthase</fullName>
        <ecNumber evidence="1">2.3.1.47</ecNumber>
    </submittedName>
</protein>
<organism evidence="1 2">
    <name type="scientific">Caballeronia pedi</name>
    <dbReference type="NCBI Taxonomy" id="1777141"/>
    <lineage>
        <taxon>Bacteria</taxon>
        <taxon>Pseudomonadati</taxon>
        <taxon>Pseudomonadota</taxon>
        <taxon>Betaproteobacteria</taxon>
        <taxon>Burkholderiales</taxon>
        <taxon>Burkholderiaceae</taxon>
        <taxon>Caballeronia</taxon>
    </lineage>
</organism>
<comment type="caution">
    <text evidence="1">The sequence shown here is derived from an EMBL/GenBank/DDBJ whole genome shotgun (WGS) entry which is preliminary data.</text>
</comment>
<reference evidence="1" key="1">
    <citation type="submission" date="2016-01" db="EMBL/GenBank/DDBJ databases">
        <authorList>
            <person name="Peeters C."/>
        </authorList>
    </citation>
    <scope>NUCLEOTIDE SEQUENCE [LARGE SCALE GENOMIC DNA]</scope>
    <source>
        <strain evidence="1">LMG 29323</strain>
    </source>
</reference>
<accession>A0A158D149</accession>
<dbReference type="Gene3D" id="3.90.1150.10">
    <property type="entry name" value="Aspartate Aminotransferase, domain 1"/>
    <property type="match status" value="1"/>
</dbReference>
<keyword evidence="2" id="KW-1185">Reference proteome</keyword>
<proteinExistence type="predicted"/>
<dbReference type="RefSeq" id="WP_061178489.1">
    <property type="nucleotide sequence ID" value="NZ_FCOE02000029.1"/>
</dbReference>
<dbReference type="OrthoDB" id="5496437at2"/>